<dbReference type="PATRIC" id="fig|37636.3.peg.772"/>
<feature type="domain" description="PEP-utilising enzyme mobile" evidence="16">
    <location>
        <begin position="386"/>
        <end position="457"/>
    </location>
</feature>
<dbReference type="GO" id="GO:0008986">
    <property type="term" value="F:pyruvate, water dikinase activity"/>
    <property type="evidence" value="ECO:0007669"/>
    <property type="project" value="UniProtKB-EC"/>
</dbReference>
<dbReference type="SUPFAM" id="SSF56059">
    <property type="entry name" value="Glutathione synthetase ATP-binding domain-like"/>
    <property type="match status" value="1"/>
</dbReference>
<dbReference type="UniPathway" id="UPA00138"/>
<dbReference type="PROSITE" id="PS00370">
    <property type="entry name" value="PEP_ENZYMES_PHOS_SITE"/>
    <property type="match status" value="1"/>
</dbReference>
<dbReference type="InterPro" id="IPR015813">
    <property type="entry name" value="Pyrv/PenolPyrv_kinase-like_dom"/>
</dbReference>
<comment type="catalytic activity">
    <reaction evidence="14 15">
        <text>pyruvate + ATP + H2O = phosphoenolpyruvate + AMP + phosphate + 2 H(+)</text>
        <dbReference type="Rhea" id="RHEA:11364"/>
        <dbReference type="ChEBI" id="CHEBI:15361"/>
        <dbReference type="ChEBI" id="CHEBI:15377"/>
        <dbReference type="ChEBI" id="CHEBI:15378"/>
        <dbReference type="ChEBI" id="CHEBI:30616"/>
        <dbReference type="ChEBI" id="CHEBI:43474"/>
        <dbReference type="ChEBI" id="CHEBI:58702"/>
        <dbReference type="ChEBI" id="CHEBI:456215"/>
        <dbReference type="EC" id="2.7.9.2"/>
    </reaction>
</comment>
<keyword evidence="12 15" id="KW-0460">Magnesium</keyword>
<evidence type="ECO:0000256" key="14">
    <source>
        <dbReference type="ARBA" id="ARBA00047700"/>
    </source>
</evidence>
<gene>
    <name evidence="19" type="ORF">AN926_07955</name>
</gene>
<evidence type="ECO:0000256" key="5">
    <source>
        <dbReference type="ARBA" id="ARBA00011996"/>
    </source>
</evidence>
<evidence type="ECO:0000256" key="7">
    <source>
        <dbReference type="ARBA" id="ARBA00022679"/>
    </source>
</evidence>
<dbReference type="Pfam" id="PF02896">
    <property type="entry name" value="PEP-utilizers_C"/>
    <property type="match status" value="1"/>
</dbReference>
<comment type="caution">
    <text evidence="19">The sequence shown here is derived from an EMBL/GenBank/DDBJ whole genome shotgun (WGS) entry which is preliminary data.</text>
</comment>
<evidence type="ECO:0000259" key="17">
    <source>
        <dbReference type="Pfam" id="PF01326"/>
    </source>
</evidence>
<dbReference type="PANTHER" id="PTHR43030:SF1">
    <property type="entry name" value="PHOSPHOENOLPYRUVATE SYNTHASE"/>
    <property type="match status" value="1"/>
</dbReference>
<dbReference type="GO" id="GO:0046872">
    <property type="term" value="F:metal ion binding"/>
    <property type="evidence" value="ECO:0007669"/>
    <property type="project" value="UniProtKB-KW"/>
</dbReference>
<dbReference type="FunFam" id="3.30.1490.20:FF:000010">
    <property type="entry name" value="Phosphoenolpyruvate synthase"/>
    <property type="match status" value="1"/>
</dbReference>
<dbReference type="Gene3D" id="3.30.470.20">
    <property type="entry name" value="ATP-grasp fold, B domain"/>
    <property type="match status" value="1"/>
</dbReference>
<comment type="similarity">
    <text evidence="4 15">Belongs to the PEP-utilizing enzyme family.</text>
</comment>
<proteinExistence type="inferred from homology"/>
<sequence length="798" mass="88437">MRWIRFFHEVGLEDVPLVGGKNASLGEMIRELSPLGVKVPGGFATTSEAYWYFLTANGLKEAIAQELQDLDPDDPILLARASRRLRNLILKGEYPEDLEEEIRQAYRTLSQEAGEEALPVAVRSSATAEDLPTASFAGQQESYLYVQGEEELLLHVKRAMASLFTARAISYRAHMGFDHLKVALSVGVQRMVRADTATSGVIFTLDPDTGHRGFVYITAIYGLGENIVQGRVGPDAYYVHKETLKAGYRALVHKKLGPKELTLAFDPREGRLRNRPTPPYLRNQFALSEDEALLLADWSIRIEEHYSGKRGTPTPMDIEWAKDGPTGELFLLQARPETVHSQKAPVLRIHRLLERGEVLAEGLAVGEAIATGRARVLKDPKEMDRFQEGEVLVTETTNPDWEPIMKRAAAIVTERGGRTSHAAIVARELGVPAVVGAVGATRLIPEGEEVTVSCAEGEVGRVYRGALAFEVEEVRPETLPRTRTRILVNVGTPEEALRVSLLPTDGVGLLRMEFVFASHVRIHPLALTRFETLPEKVRRQVEELTEAYPDKRAYFVDTLAQGIGLIAAAFYPRPVLLRFSDFKTNEYARLVGGHLFEPKEENPMLGWRGASRYYHPDYKEGFLLEVAAVKKVREEMGLKNLMVMVPFCRTPEEGARVLEVMAEGGLKRGEEGLEVYVMAEIPSNVLEAEAFAELFDGFSIGSNDLTQLALGLDRDSERVAWLFDERRETVKLLSAMLIEKAHAKGKKVGICGQAPSDYPEFAAFLVAKGIDSLSLNPDALLRTVKKVAEIEAALDSGA</sequence>
<keyword evidence="10 15" id="KW-0418">Kinase</keyword>
<dbReference type="Pfam" id="PF00391">
    <property type="entry name" value="PEP-utilizers"/>
    <property type="match status" value="1"/>
</dbReference>
<dbReference type="InterPro" id="IPR040442">
    <property type="entry name" value="Pyrv_kinase-like_dom_sf"/>
</dbReference>
<dbReference type="InterPro" id="IPR013815">
    <property type="entry name" value="ATP_grasp_subdomain_1"/>
</dbReference>
<evidence type="ECO:0000256" key="15">
    <source>
        <dbReference type="PIRNR" id="PIRNR000854"/>
    </source>
</evidence>
<dbReference type="InterPro" id="IPR000121">
    <property type="entry name" value="PEP_util_C"/>
</dbReference>
<evidence type="ECO:0000256" key="6">
    <source>
        <dbReference type="ARBA" id="ARBA00021623"/>
    </source>
</evidence>
<dbReference type="SUPFAM" id="SSF51621">
    <property type="entry name" value="Phosphoenolpyruvate/pyruvate domain"/>
    <property type="match status" value="1"/>
</dbReference>
<dbReference type="PANTHER" id="PTHR43030">
    <property type="entry name" value="PHOSPHOENOLPYRUVATE SYNTHASE"/>
    <property type="match status" value="1"/>
</dbReference>
<name>A0A0N1KQA7_THESC</name>
<evidence type="ECO:0000259" key="18">
    <source>
        <dbReference type="Pfam" id="PF02896"/>
    </source>
</evidence>
<dbReference type="InterPro" id="IPR023151">
    <property type="entry name" value="PEP_util_CS"/>
</dbReference>
<dbReference type="EMBL" id="LJJR01000022">
    <property type="protein sequence ID" value="KPD29399.1"/>
    <property type="molecule type" value="Genomic_DNA"/>
</dbReference>
<dbReference type="PIRSF" id="PIRSF000854">
    <property type="entry name" value="PEP_synthase"/>
    <property type="match status" value="1"/>
</dbReference>
<evidence type="ECO:0000256" key="8">
    <source>
        <dbReference type="ARBA" id="ARBA00022723"/>
    </source>
</evidence>
<keyword evidence="11 15" id="KW-0067">ATP-binding</keyword>
<evidence type="ECO:0000256" key="12">
    <source>
        <dbReference type="ARBA" id="ARBA00022842"/>
    </source>
</evidence>
<accession>A0A0N1KQA7</accession>
<dbReference type="SUPFAM" id="SSF52009">
    <property type="entry name" value="Phosphohistidine domain"/>
    <property type="match status" value="1"/>
</dbReference>
<dbReference type="InterPro" id="IPR036637">
    <property type="entry name" value="Phosphohistidine_dom_sf"/>
</dbReference>
<dbReference type="Pfam" id="PF01326">
    <property type="entry name" value="PPDK_N"/>
    <property type="match status" value="1"/>
</dbReference>
<dbReference type="GO" id="GO:0005524">
    <property type="term" value="F:ATP binding"/>
    <property type="evidence" value="ECO:0007669"/>
    <property type="project" value="UniProtKB-KW"/>
</dbReference>
<feature type="domain" description="PEP-utilising enzyme C-terminal" evidence="18">
    <location>
        <begin position="476"/>
        <end position="791"/>
    </location>
</feature>
<evidence type="ECO:0000259" key="16">
    <source>
        <dbReference type="Pfam" id="PF00391"/>
    </source>
</evidence>
<dbReference type="Gene3D" id="3.50.30.10">
    <property type="entry name" value="Phosphohistidine domain"/>
    <property type="match status" value="1"/>
</dbReference>
<dbReference type="Proteomes" id="UP000053099">
    <property type="component" value="Unassembled WGS sequence"/>
</dbReference>
<dbReference type="InterPro" id="IPR002192">
    <property type="entry name" value="PPDK_AMP/ATP-bd"/>
</dbReference>
<keyword evidence="7 15" id="KW-0808">Transferase</keyword>
<comment type="cofactor">
    <cofactor evidence="1 15">
        <name>Mg(2+)</name>
        <dbReference type="ChEBI" id="CHEBI:18420"/>
    </cofactor>
</comment>
<evidence type="ECO:0000256" key="9">
    <source>
        <dbReference type="ARBA" id="ARBA00022741"/>
    </source>
</evidence>
<dbReference type="Gene3D" id="3.30.1490.20">
    <property type="entry name" value="ATP-grasp fold, A domain"/>
    <property type="match status" value="1"/>
</dbReference>
<feature type="domain" description="Pyruvate phosphate dikinase AMP/ATP-binding" evidence="17">
    <location>
        <begin position="16"/>
        <end position="344"/>
    </location>
</feature>
<dbReference type="InterPro" id="IPR008279">
    <property type="entry name" value="PEP-util_enz_mobile_dom"/>
</dbReference>
<evidence type="ECO:0000256" key="4">
    <source>
        <dbReference type="ARBA" id="ARBA00007837"/>
    </source>
</evidence>
<dbReference type="InterPro" id="IPR006319">
    <property type="entry name" value="PEP_synth"/>
</dbReference>
<evidence type="ECO:0000256" key="2">
    <source>
        <dbReference type="ARBA" id="ARBA00002988"/>
    </source>
</evidence>
<evidence type="ECO:0000256" key="1">
    <source>
        <dbReference type="ARBA" id="ARBA00001946"/>
    </source>
</evidence>
<evidence type="ECO:0000313" key="20">
    <source>
        <dbReference type="Proteomes" id="UP000053099"/>
    </source>
</evidence>
<dbReference type="NCBIfam" id="NF005057">
    <property type="entry name" value="PRK06464.1"/>
    <property type="match status" value="1"/>
</dbReference>
<reference evidence="19 20" key="1">
    <citation type="submission" date="2015-09" db="EMBL/GenBank/DDBJ databases">
        <title>Draft genome sequence of Thermus scotoductus strain K1 isolated from a geothermal spring in Nagorno-Karabakh, Armenia.</title>
        <authorList>
            <person name="Saghatelyan A."/>
            <person name="Poghosyan L."/>
            <person name="Panosyan H."/>
            <person name="Birkeland N.-K."/>
        </authorList>
    </citation>
    <scope>NUCLEOTIDE SEQUENCE [LARGE SCALE GENOMIC DNA]</scope>
    <source>
        <strain evidence="19 20">K1</strain>
    </source>
</reference>
<evidence type="ECO:0000256" key="3">
    <source>
        <dbReference type="ARBA" id="ARBA00004742"/>
    </source>
</evidence>
<comment type="function">
    <text evidence="2 15">Catalyzes the phosphorylation of pyruvate to phosphoenolpyruvate.</text>
</comment>
<dbReference type="AlphaFoldDB" id="A0A0N1KQA7"/>
<keyword evidence="9 15" id="KW-0547">Nucleotide-binding</keyword>
<dbReference type="Gene3D" id="3.20.20.60">
    <property type="entry name" value="Phosphoenolpyruvate-binding domains"/>
    <property type="match status" value="1"/>
</dbReference>
<keyword evidence="19" id="KW-0670">Pyruvate</keyword>
<organism evidence="19 20">
    <name type="scientific">Thermus scotoductus</name>
    <dbReference type="NCBI Taxonomy" id="37636"/>
    <lineage>
        <taxon>Bacteria</taxon>
        <taxon>Thermotogati</taxon>
        <taxon>Deinococcota</taxon>
        <taxon>Deinococci</taxon>
        <taxon>Thermales</taxon>
        <taxon>Thermaceae</taxon>
        <taxon>Thermus</taxon>
    </lineage>
</organism>
<evidence type="ECO:0000313" key="19">
    <source>
        <dbReference type="EMBL" id="KPD29399.1"/>
    </source>
</evidence>
<dbReference type="NCBIfam" id="TIGR01418">
    <property type="entry name" value="PEP_synth"/>
    <property type="match status" value="1"/>
</dbReference>
<dbReference type="EC" id="2.7.9.2" evidence="5 15"/>
<dbReference type="GO" id="GO:0006094">
    <property type="term" value="P:gluconeogenesis"/>
    <property type="evidence" value="ECO:0007669"/>
    <property type="project" value="UniProtKB-UniPathway"/>
</dbReference>
<evidence type="ECO:0000256" key="11">
    <source>
        <dbReference type="ARBA" id="ARBA00022840"/>
    </source>
</evidence>
<dbReference type="PROSITE" id="PS00742">
    <property type="entry name" value="PEP_ENZYMES_2"/>
    <property type="match status" value="1"/>
</dbReference>
<comment type="pathway">
    <text evidence="3 15">Carbohydrate biosynthesis; gluconeogenesis.</text>
</comment>
<dbReference type="InterPro" id="IPR018274">
    <property type="entry name" value="PEP_util_AS"/>
</dbReference>
<keyword evidence="8 15" id="KW-0479">Metal-binding</keyword>
<protein>
    <recommendedName>
        <fullName evidence="6 15">Phosphoenolpyruvate synthase</fullName>
        <shortName evidence="15">PEP synthase</shortName>
        <ecNumber evidence="5 15">2.7.9.2</ecNumber>
    </recommendedName>
    <alternativeName>
        <fullName evidence="13 15">Pyruvate, water dikinase</fullName>
    </alternativeName>
</protein>
<evidence type="ECO:0000256" key="13">
    <source>
        <dbReference type="ARBA" id="ARBA00033470"/>
    </source>
</evidence>
<evidence type="ECO:0000256" key="10">
    <source>
        <dbReference type="ARBA" id="ARBA00022777"/>
    </source>
</evidence>